<keyword evidence="4" id="KW-0802">TPR repeat</keyword>
<feature type="domain" description="J" evidence="6">
    <location>
        <begin position="378"/>
        <end position="446"/>
    </location>
</feature>
<evidence type="ECO:0000256" key="3">
    <source>
        <dbReference type="ARBA" id="ARBA00022824"/>
    </source>
</evidence>
<dbReference type="InterPro" id="IPR001623">
    <property type="entry name" value="DnaJ_domain"/>
</dbReference>
<dbReference type="SMART" id="SM00271">
    <property type="entry name" value="DnaJ"/>
    <property type="match status" value="1"/>
</dbReference>
<feature type="repeat" description="TPR" evidence="4">
    <location>
        <begin position="324"/>
        <end position="357"/>
    </location>
</feature>
<evidence type="ECO:0000256" key="4">
    <source>
        <dbReference type="PROSITE-ProRule" id="PRU00339"/>
    </source>
</evidence>
<dbReference type="InterPro" id="IPR036869">
    <property type="entry name" value="J_dom_sf"/>
</dbReference>
<dbReference type="PROSITE" id="PS50076">
    <property type="entry name" value="DNAJ_2"/>
    <property type="match status" value="1"/>
</dbReference>
<sequence length="501" mass="57402">MYYLICFFTINGIDIGGFQKFPDTPIGNIEKLMHFNKYWDAYEAAGKLIGDNYKAADPKAIRLRAQCALHMGMSEESKKEATFVIGNRKITGDEKLLCYQIRARANLQLGNFKDASDDARNSQNQRVQRDVSTMYQYYQEYQNHLKYKKLQDAARYLDKVLEVCISSNVLKLERAKLAWDLNDYKRFNEVAKDLPKAFPNDMELHYHLGIVATCNANLDEASKHFADSMKTKGAPKEYRAAKGHVREMTHAYIAAKRALQGPDVPEVEKQLSKLYDLAYQYCSGQSEIIMNLNLIKLQLIRKSEDKNATMAFLNEAIANYSNCADFEIERGELLLENGEFDAAIYDFQSALRKNRNLKRANDGLNKAQQKKREATMVDYYKILGVPRSATQSEIKTAFRKATIKWHPDRHRGEEEKKDAEQMMKKINVAYDILSDPQKKQMYDNGVDPEHPEYNQGNGMQTEIDLNDLFNGFNFFQGGGGGGRKIFFQQGGGGGFQFQFNF</sequence>
<dbReference type="SMR" id="A2EH85"/>
<dbReference type="InterPro" id="IPR011990">
    <property type="entry name" value="TPR-like_helical_dom_sf"/>
</dbReference>
<dbReference type="Gene3D" id="1.10.287.110">
    <property type="entry name" value="DnaJ domain"/>
    <property type="match status" value="1"/>
</dbReference>
<keyword evidence="8" id="KW-1185">Reference proteome</keyword>
<reference evidence="7" key="2">
    <citation type="journal article" date="2007" name="Science">
        <title>Draft genome sequence of the sexually transmitted pathogen Trichomonas vaginalis.</title>
        <authorList>
            <person name="Carlton J.M."/>
            <person name="Hirt R.P."/>
            <person name="Silva J.C."/>
            <person name="Delcher A.L."/>
            <person name="Schatz M."/>
            <person name="Zhao Q."/>
            <person name="Wortman J.R."/>
            <person name="Bidwell S.L."/>
            <person name="Alsmark U.C.M."/>
            <person name="Besteiro S."/>
            <person name="Sicheritz-Ponten T."/>
            <person name="Noel C.J."/>
            <person name="Dacks J.B."/>
            <person name="Foster P.G."/>
            <person name="Simillion C."/>
            <person name="Van de Peer Y."/>
            <person name="Miranda-Saavedra D."/>
            <person name="Barton G.J."/>
            <person name="Westrop G.D."/>
            <person name="Mueller S."/>
            <person name="Dessi D."/>
            <person name="Fiori P.L."/>
            <person name="Ren Q."/>
            <person name="Paulsen I."/>
            <person name="Zhang H."/>
            <person name="Bastida-Corcuera F.D."/>
            <person name="Simoes-Barbosa A."/>
            <person name="Brown M.T."/>
            <person name="Hayes R.D."/>
            <person name="Mukherjee M."/>
            <person name="Okumura C.Y."/>
            <person name="Schneider R."/>
            <person name="Smith A.J."/>
            <person name="Vanacova S."/>
            <person name="Villalvazo M."/>
            <person name="Haas B.J."/>
            <person name="Pertea M."/>
            <person name="Feldblyum T.V."/>
            <person name="Utterback T.R."/>
            <person name="Shu C.L."/>
            <person name="Osoegawa K."/>
            <person name="de Jong P.J."/>
            <person name="Hrdy I."/>
            <person name="Horvathova L."/>
            <person name="Zubacova Z."/>
            <person name="Dolezal P."/>
            <person name="Malik S.B."/>
            <person name="Logsdon J.M. Jr."/>
            <person name="Henze K."/>
            <person name="Gupta A."/>
            <person name="Wang C.C."/>
            <person name="Dunne R.L."/>
            <person name="Upcroft J.A."/>
            <person name="Upcroft P."/>
            <person name="White O."/>
            <person name="Salzberg S.L."/>
            <person name="Tang P."/>
            <person name="Chiu C.-H."/>
            <person name="Lee Y.-S."/>
            <person name="Embley T.M."/>
            <person name="Coombs G.H."/>
            <person name="Mottram J.C."/>
            <person name="Tachezy J."/>
            <person name="Fraser-Liggett C.M."/>
            <person name="Johnson P.J."/>
        </authorList>
    </citation>
    <scope>NUCLEOTIDE SEQUENCE [LARGE SCALE GENOMIC DNA]</scope>
    <source>
        <strain evidence="7">G3</strain>
    </source>
</reference>
<feature type="coiled-coil region" evidence="5">
    <location>
        <begin position="347"/>
        <end position="377"/>
    </location>
</feature>
<dbReference type="VEuPathDB" id="TrichDB:TVAG_332890"/>
<accession>A2EH85</accession>
<evidence type="ECO:0000313" key="7">
    <source>
        <dbReference type="EMBL" id="EAY07964.1"/>
    </source>
</evidence>
<dbReference type="PANTHER" id="PTHR44140:SF2">
    <property type="entry name" value="LD25575P"/>
    <property type="match status" value="1"/>
</dbReference>
<dbReference type="SMART" id="SM00028">
    <property type="entry name" value="TPR"/>
    <property type="match status" value="3"/>
</dbReference>
<dbReference type="FunFam" id="1.10.287.110:FF:000280">
    <property type="entry name" value="DnaJ domain containing protein"/>
    <property type="match status" value="1"/>
</dbReference>
<reference evidence="7" key="1">
    <citation type="submission" date="2006-10" db="EMBL/GenBank/DDBJ databases">
        <authorList>
            <person name="Amadeo P."/>
            <person name="Zhao Q."/>
            <person name="Wortman J."/>
            <person name="Fraser-Liggett C."/>
            <person name="Carlton J."/>
        </authorList>
    </citation>
    <scope>NUCLEOTIDE SEQUENCE</scope>
    <source>
        <strain evidence="7">G3</strain>
    </source>
</reference>
<evidence type="ECO:0000259" key="6">
    <source>
        <dbReference type="PROSITE" id="PS50076"/>
    </source>
</evidence>
<evidence type="ECO:0000256" key="5">
    <source>
        <dbReference type="SAM" id="Coils"/>
    </source>
</evidence>
<dbReference type="Pfam" id="PF00226">
    <property type="entry name" value="DnaJ"/>
    <property type="match status" value="1"/>
</dbReference>
<dbReference type="EMBL" id="DS113388">
    <property type="protein sequence ID" value="EAY07964.1"/>
    <property type="molecule type" value="Genomic_DNA"/>
</dbReference>
<dbReference type="CDD" id="cd06257">
    <property type="entry name" value="DnaJ"/>
    <property type="match status" value="1"/>
</dbReference>
<dbReference type="PROSITE" id="PS50005">
    <property type="entry name" value="TPR"/>
    <property type="match status" value="1"/>
</dbReference>
<dbReference type="KEGG" id="tva:4765853"/>
<dbReference type="SUPFAM" id="SSF46565">
    <property type="entry name" value="Chaperone J-domain"/>
    <property type="match status" value="1"/>
</dbReference>
<dbReference type="FunCoup" id="A2EH85">
    <property type="interactions" value="753"/>
</dbReference>
<keyword evidence="3" id="KW-0256">Endoplasmic reticulum</keyword>
<organism evidence="7 8">
    <name type="scientific">Trichomonas vaginalis (strain ATCC PRA-98 / G3)</name>
    <dbReference type="NCBI Taxonomy" id="412133"/>
    <lineage>
        <taxon>Eukaryota</taxon>
        <taxon>Metamonada</taxon>
        <taxon>Parabasalia</taxon>
        <taxon>Trichomonadida</taxon>
        <taxon>Trichomonadidae</taxon>
        <taxon>Trichomonas</taxon>
    </lineage>
</organism>
<dbReference type="InterPro" id="IPR051727">
    <property type="entry name" value="DnaJ_C3_Co-chaperones"/>
</dbReference>
<dbReference type="Proteomes" id="UP000001542">
    <property type="component" value="Unassembled WGS sequence"/>
</dbReference>
<dbReference type="AlphaFoldDB" id="A2EH85"/>
<dbReference type="Gene3D" id="1.25.40.10">
    <property type="entry name" value="Tetratricopeptide repeat domain"/>
    <property type="match status" value="1"/>
</dbReference>
<dbReference type="eggNOG" id="KOG0624">
    <property type="taxonomic scope" value="Eukaryota"/>
</dbReference>
<dbReference type="PANTHER" id="PTHR44140">
    <property type="entry name" value="LD25575P"/>
    <property type="match status" value="1"/>
</dbReference>
<keyword evidence="5" id="KW-0175">Coiled coil</keyword>
<gene>
    <name evidence="7" type="ORF">TVAG_332890</name>
</gene>
<dbReference type="InterPro" id="IPR019734">
    <property type="entry name" value="TPR_rpt"/>
</dbReference>
<evidence type="ECO:0000256" key="2">
    <source>
        <dbReference type="ARBA" id="ARBA00022729"/>
    </source>
</evidence>
<keyword evidence="2" id="KW-0732">Signal</keyword>
<protein>
    <submittedName>
        <fullName evidence="7">DnaJ domain containing protein</fullName>
    </submittedName>
</protein>
<dbReference type="InParanoid" id="A2EH85"/>
<dbReference type="GO" id="GO:0005783">
    <property type="term" value="C:endoplasmic reticulum"/>
    <property type="evidence" value="ECO:0007669"/>
    <property type="project" value="UniProtKB-SubCell"/>
</dbReference>
<dbReference type="STRING" id="5722.A2EH85"/>
<dbReference type="PRINTS" id="PR00625">
    <property type="entry name" value="JDOMAIN"/>
</dbReference>
<dbReference type="OrthoDB" id="10250354at2759"/>
<dbReference type="FunFam" id="1.25.40.10:FF:000258">
    <property type="entry name" value="DnaJ domain containing protein"/>
    <property type="match status" value="1"/>
</dbReference>
<dbReference type="RefSeq" id="XP_001320187.1">
    <property type="nucleotide sequence ID" value="XM_001320152.1"/>
</dbReference>
<dbReference type="SUPFAM" id="SSF48452">
    <property type="entry name" value="TPR-like"/>
    <property type="match status" value="1"/>
</dbReference>
<dbReference type="VEuPathDB" id="TrichDB:TVAGG3_0933610"/>
<name>A2EH85_TRIV3</name>
<proteinExistence type="predicted"/>
<evidence type="ECO:0000313" key="8">
    <source>
        <dbReference type="Proteomes" id="UP000001542"/>
    </source>
</evidence>
<comment type="subcellular location">
    <subcellularLocation>
        <location evidence="1">Endoplasmic reticulum</location>
    </subcellularLocation>
</comment>
<evidence type="ECO:0000256" key="1">
    <source>
        <dbReference type="ARBA" id="ARBA00004240"/>
    </source>
</evidence>